<dbReference type="SUPFAM" id="SSF50814">
    <property type="entry name" value="Lipocalins"/>
    <property type="match status" value="1"/>
</dbReference>
<name>A0A098EJA6_9BACL</name>
<gene>
    <name evidence="1" type="primary">ywiB</name>
    <name evidence="1" type="ORF">BN1080_00814</name>
</gene>
<dbReference type="AlphaFoldDB" id="A0A098EJA6"/>
<evidence type="ECO:0000313" key="1">
    <source>
        <dbReference type="EMBL" id="CEG21895.1"/>
    </source>
</evidence>
<keyword evidence="2" id="KW-1185">Reference proteome</keyword>
<sequence length="136" mass="15750">MKKSVQIKLTTKIRQPDVEEQVLEMWSEGTKTVKNNRLYLQYEEQLEELSIRTTVKISEDEAVIMRSGGLQMRLPFLLHKEQTGNLTNEQGSFMLTTKAHELSATDTRFKVRYDLAMGSSHVGEYEMEIQFMEGKS</sequence>
<reference evidence="1 2" key="1">
    <citation type="submission" date="2014-09" db="EMBL/GenBank/DDBJ databases">
        <authorList>
            <person name="Urmite Genomes Urmite Genomes"/>
        </authorList>
    </citation>
    <scope>NUCLEOTIDE SEQUENCE [LARGE SCALE GENOMIC DNA]</scope>
    <source>
        <strain evidence="1 2">ES2</strain>
    </source>
</reference>
<organism evidence="1 2">
    <name type="scientific">Planococcus massiliensis</name>
    <dbReference type="NCBI Taxonomy" id="1499687"/>
    <lineage>
        <taxon>Bacteria</taxon>
        <taxon>Bacillati</taxon>
        <taxon>Bacillota</taxon>
        <taxon>Bacilli</taxon>
        <taxon>Bacillales</taxon>
        <taxon>Caryophanaceae</taxon>
        <taxon>Planococcus</taxon>
    </lineage>
</organism>
<dbReference type="EMBL" id="CCXS01000001">
    <property type="protein sequence ID" value="CEG21895.1"/>
    <property type="molecule type" value="Genomic_DNA"/>
</dbReference>
<proteinExistence type="predicted"/>
<dbReference type="Gene3D" id="2.40.128.20">
    <property type="match status" value="1"/>
</dbReference>
<evidence type="ECO:0000313" key="2">
    <source>
        <dbReference type="Proteomes" id="UP000043699"/>
    </source>
</evidence>
<dbReference type="Pfam" id="PF09148">
    <property type="entry name" value="DUF1934"/>
    <property type="match status" value="1"/>
</dbReference>
<dbReference type="Proteomes" id="UP000043699">
    <property type="component" value="Unassembled WGS sequence"/>
</dbReference>
<dbReference type="OrthoDB" id="2352933at2"/>
<dbReference type="STRING" id="1499687.BN1080_00814"/>
<dbReference type="InterPro" id="IPR015231">
    <property type="entry name" value="DUF1934"/>
</dbReference>
<accession>A0A098EJA6</accession>
<dbReference type="RefSeq" id="WP_052650647.1">
    <property type="nucleotide sequence ID" value="NZ_CCXS01000001.1"/>
</dbReference>
<protein>
    <submittedName>
        <fullName evidence="1">Putative beta-barrel protein YwiB</fullName>
    </submittedName>
</protein>
<dbReference type="InterPro" id="IPR012674">
    <property type="entry name" value="Calycin"/>
</dbReference>